<dbReference type="PANTHER" id="PTHR43669:SF3">
    <property type="entry name" value="ALCOHOL DEHYDROGENASE, PUTATIVE (AFU_ORTHOLOGUE AFUA_3G03445)-RELATED"/>
    <property type="match status" value="1"/>
</dbReference>
<dbReference type="Proteomes" id="UP000014074">
    <property type="component" value="Unassembled WGS sequence"/>
</dbReference>
<dbReference type="SUPFAM" id="SSF51735">
    <property type="entry name" value="NAD(P)-binding Rossmann-fold domains"/>
    <property type="match status" value="1"/>
</dbReference>
<dbReference type="PANTHER" id="PTHR43669">
    <property type="entry name" value="5-KETO-D-GLUCONATE 5-REDUCTASE"/>
    <property type="match status" value="1"/>
</dbReference>
<keyword evidence="2" id="KW-0560">Oxidoreductase</keyword>
<gene>
    <name evidence="3" type="ORF">UCRPA7_3832</name>
</gene>
<dbReference type="InterPro" id="IPR002347">
    <property type="entry name" value="SDR_fam"/>
</dbReference>
<reference evidence="4" key="1">
    <citation type="journal article" date="2013" name="Genome Announc.">
        <title>Draft genome sequence of the ascomycete Phaeoacremonium aleophilum strain UCR-PA7, a causal agent of the esca disease complex in grapevines.</title>
        <authorList>
            <person name="Blanco-Ulate B."/>
            <person name="Rolshausen P."/>
            <person name="Cantu D."/>
        </authorList>
    </citation>
    <scope>NUCLEOTIDE SEQUENCE [LARGE SCALE GENOMIC DNA]</scope>
    <source>
        <strain evidence="4">UCR-PA7</strain>
    </source>
</reference>
<dbReference type="AlphaFoldDB" id="R8BNB3"/>
<keyword evidence="4" id="KW-1185">Reference proteome</keyword>
<organism evidence="3 4">
    <name type="scientific">Phaeoacremonium minimum (strain UCR-PA7)</name>
    <name type="common">Esca disease fungus</name>
    <name type="synonym">Togninia minima</name>
    <dbReference type="NCBI Taxonomy" id="1286976"/>
    <lineage>
        <taxon>Eukaryota</taxon>
        <taxon>Fungi</taxon>
        <taxon>Dikarya</taxon>
        <taxon>Ascomycota</taxon>
        <taxon>Pezizomycotina</taxon>
        <taxon>Sordariomycetes</taxon>
        <taxon>Sordariomycetidae</taxon>
        <taxon>Togniniales</taxon>
        <taxon>Togniniaceae</taxon>
        <taxon>Phaeoacremonium</taxon>
    </lineage>
</organism>
<evidence type="ECO:0000256" key="2">
    <source>
        <dbReference type="ARBA" id="ARBA00023002"/>
    </source>
</evidence>
<accession>R8BNB3</accession>
<dbReference type="CDD" id="cd05233">
    <property type="entry name" value="SDR_c"/>
    <property type="match status" value="1"/>
</dbReference>
<dbReference type="RefSeq" id="XP_007914485.1">
    <property type="nucleotide sequence ID" value="XM_007916294.1"/>
</dbReference>
<evidence type="ECO:0000256" key="1">
    <source>
        <dbReference type="ARBA" id="ARBA00006484"/>
    </source>
</evidence>
<proteinExistence type="inferred from homology"/>
<dbReference type="GO" id="GO:0016491">
    <property type="term" value="F:oxidoreductase activity"/>
    <property type="evidence" value="ECO:0007669"/>
    <property type="project" value="UniProtKB-KW"/>
</dbReference>
<dbReference type="Gene3D" id="3.40.50.720">
    <property type="entry name" value="NAD(P)-binding Rossmann-like Domain"/>
    <property type="match status" value="1"/>
</dbReference>
<protein>
    <submittedName>
        <fullName evidence="3">Putative short-chain dehydrogenase reductase protein</fullName>
    </submittedName>
</protein>
<comment type="similarity">
    <text evidence="1">Belongs to the short-chain dehydrogenases/reductases (SDR) family.</text>
</comment>
<dbReference type="OrthoDB" id="5840532at2759"/>
<dbReference type="HOGENOM" id="CLU_010194_2_19_1"/>
<dbReference type="EMBL" id="KB933061">
    <property type="protein sequence ID" value="EOO00785.1"/>
    <property type="molecule type" value="Genomic_DNA"/>
</dbReference>
<dbReference type="GeneID" id="19324220"/>
<name>R8BNB3_PHAM7</name>
<dbReference type="KEGG" id="tmn:UCRPA7_3832"/>
<dbReference type="InterPro" id="IPR036291">
    <property type="entry name" value="NAD(P)-bd_dom_sf"/>
</dbReference>
<sequence length="137" mass="14617">MASLLKGTAFITGAASGIGRATAVSFARFGIQRLALADINEPALKASNEELRQQFSGVEVLDLTMDVQDTAQVSSSIAEAVRAFGRLDVAVNNAGTGGAGEKTHELPESEWNRIVGINLNGVWRCQREELGVMLKQE</sequence>
<evidence type="ECO:0000313" key="4">
    <source>
        <dbReference type="Proteomes" id="UP000014074"/>
    </source>
</evidence>
<dbReference type="eggNOG" id="KOG0725">
    <property type="taxonomic scope" value="Eukaryota"/>
</dbReference>
<dbReference type="PRINTS" id="PR00081">
    <property type="entry name" value="GDHRDH"/>
</dbReference>
<evidence type="ECO:0000313" key="3">
    <source>
        <dbReference type="EMBL" id="EOO00785.1"/>
    </source>
</evidence>
<dbReference type="Pfam" id="PF00106">
    <property type="entry name" value="adh_short"/>
    <property type="match status" value="1"/>
</dbReference>